<dbReference type="InterPro" id="IPR001387">
    <property type="entry name" value="Cro/C1-type_HTH"/>
</dbReference>
<dbReference type="Pfam" id="PF13560">
    <property type="entry name" value="HTH_31"/>
    <property type="match status" value="1"/>
</dbReference>
<accession>W7J8Y8</accession>
<dbReference type="Gene3D" id="1.10.260.40">
    <property type="entry name" value="lambda repressor-like DNA-binding domains"/>
    <property type="match status" value="1"/>
</dbReference>
<dbReference type="SMART" id="SM00530">
    <property type="entry name" value="HTH_XRE"/>
    <property type="match status" value="1"/>
</dbReference>
<dbReference type="SUPFAM" id="SSF47413">
    <property type="entry name" value="lambda repressor-like DNA-binding domains"/>
    <property type="match status" value="1"/>
</dbReference>
<dbReference type="Proteomes" id="UP000019277">
    <property type="component" value="Unassembled WGS sequence"/>
</dbReference>
<evidence type="ECO:0000313" key="3">
    <source>
        <dbReference type="Proteomes" id="UP000019277"/>
    </source>
</evidence>
<proteinExistence type="predicted"/>
<dbReference type="Pfam" id="PF19054">
    <property type="entry name" value="DUF5753"/>
    <property type="match status" value="1"/>
</dbReference>
<protein>
    <recommendedName>
        <fullName evidence="1">HTH cro/C1-type domain-containing protein</fullName>
    </recommendedName>
</protein>
<keyword evidence="3" id="KW-1185">Reference proteome</keyword>
<feature type="domain" description="HTH cro/C1-type" evidence="1">
    <location>
        <begin position="7"/>
        <end position="61"/>
    </location>
</feature>
<evidence type="ECO:0000313" key="2">
    <source>
        <dbReference type="EMBL" id="EWC62484.1"/>
    </source>
</evidence>
<dbReference type="InterPro" id="IPR043917">
    <property type="entry name" value="DUF5753"/>
</dbReference>
<reference evidence="2 3" key="1">
    <citation type="journal article" date="2014" name="Genome Announc.">
        <title>Draft Genome Sequence of the Antitrypanosomally Active Sponge-Associated Bacterium Actinokineospora sp. Strain EG49.</title>
        <authorList>
            <person name="Harjes J."/>
            <person name="Ryu T."/>
            <person name="Abdelmohsen U.R."/>
            <person name="Moitinho-Silva L."/>
            <person name="Horn H."/>
            <person name="Ravasi T."/>
            <person name="Hentschel U."/>
        </authorList>
    </citation>
    <scope>NUCLEOTIDE SEQUENCE [LARGE SCALE GENOMIC DNA]</scope>
    <source>
        <strain evidence="2 3">EG49</strain>
    </source>
</reference>
<dbReference type="InterPro" id="IPR010982">
    <property type="entry name" value="Lambda_DNA-bd_dom_sf"/>
</dbReference>
<organism evidence="2 3">
    <name type="scientific">Actinokineospora spheciospongiae</name>
    <dbReference type="NCBI Taxonomy" id="909613"/>
    <lineage>
        <taxon>Bacteria</taxon>
        <taxon>Bacillati</taxon>
        <taxon>Actinomycetota</taxon>
        <taxon>Actinomycetes</taxon>
        <taxon>Pseudonocardiales</taxon>
        <taxon>Pseudonocardiaceae</taxon>
        <taxon>Actinokineospora</taxon>
    </lineage>
</organism>
<dbReference type="PROSITE" id="PS50943">
    <property type="entry name" value="HTH_CROC1"/>
    <property type="match status" value="1"/>
</dbReference>
<name>W7J8Y8_9PSEU</name>
<dbReference type="CDD" id="cd00093">
    <property type="entry name" value="HTH_XRE"/>
    <property type="match status" value="1"/>
</dbReference>
<dbReference type="AlphaFoldDB" id="W7J8Y8"/>
<sequence>MLLSTELDSARVERGFTTRQLAELMTMSPAMINRIMNGRRIPDALELGGLCALLDIPPRRREHLYGLRRASEEMNWVIHATPSTRDPDDVVSSLWSLADGITTYATSVIGPRAPGGSGVSTAPASPGHRGDTIWTRYVSADAIERAPYELGTQELRLARLARFDGIRIVPRTTPPLLQHPVRVLHFRTFSPVAVLDLDFTTVILEKDSAVHYVDSLRRVAESALSTGDSRKVLARLWGEFD</sequence>
<dbReference type="EMBL" id="AYXG01000078">
    <property type="protein sequence ID" value="EWC62484.1"/>
    <property type="molecule type" value="Genomic_DNA"/>
</dbReference>
<comment type="caution">
    <text evidence="2">The sequence shown here is derived from an EMBL/GenBank/DDBJ whole genome shotgun (WGS) entry which is preliminary data.</text>
</comment>
<gene>
    <name evidence="2" type="ORF">UO65_2231</name>
</gene>
<evidence type="ECO:0000259" key="1">
    <source>
        <dbReference type="PROSITE" id="PS50943"/>
    </source>
</evidence>
<dbReference type="GO" id="GO:0003677">
    <property type="term" value="F:DNA binding"/>
    <property type="evidence" value="ECO:0007669"/>
    <property type="project" value="InterPro"/>
</dbReference>